<accession>A0A9N9LSD6</accession>
<keyword evidence="3" id="KW-1185">Reference proteome</keyword>
<dbReference type="AlphaFoldDB" id="A0A9N9LSD6"/>
<organism evidence="2 3">
    <name type="scientific">Hymenoscyphus albidus</name>
    <dbReference type="NCBI Taxonomy" id="595503"/>
    <lineage>
        <taxon>Eukaryota</taxon>
        <taxon>Fungi</taxon>
        <taxon>Dikarya</taxon>
        <taxon>Ascomycota</taxon>
        <taxon>Pezizomycotina</taxon>
        <taxon>Leotiomycetes</taxon>
        <taxon>Helotiales</taxon>
        <taxon>Helotiaceae</taxon>
        <taxon>Hymenoscyphus</taxon>
    </lineage>
</organism>
<name>A0A9N9LSD6_9HELO</name>
<protein>
    <submittedName>
        <fullName evidence="2">Uncharacterized protein</fullName>
    </submittedName>
</protein>
<reference evidence="2" key="1">
    <citation type="submission" date="2021-07" db="EMBL/GenBank/DDBJ databases">
        <authorList>
            <person name="Durling M."/>
        </authorList>
    </citation>
    <scope>NUCLEOTIDE SEQUENCE</scope>
</reference>
<gene>
    <name evidence="2" type="ORF">HYALB_00012998</name>
</gene>
<evidence type="ECO:0000313" key="2">
    <source>
        <dbReference type="EMBL" id="CAG8977559.1"/>
    </source>
</evidence>
<feature type="region of interest" description="Disordered" evidence="1">
    <location>
        <begin position="50"/>
        <end position="85"/>
    </location>
</feature>
<evidence type="ECO:0000256" key="1">
    <source>
        <dbReference type="SAM" id="MobiDB-lite"/>
    </source>
</evidence>
<proteinExistence type="predicted"/>
<feature type="compositionally biased region" description="Basic residues" evidence="1">
    <location>
        <begin position="75"/>
        <end position="85"/>
    </location>
</feature>
<evidence type="ECO:0000313" key="3">
    <source>
        <dbReference type="Proteomes" id="UP000701801"/>
    </source>
</evidence>
<sequence>MSRQNRINRNVAGLIPSIEQSLSPRSAMISSEHLSLSTWADDDLTTYEANKRKPRFGKNGGTQMQFGRTPLERKSMRRSTHRSQRHIRYLSRHAVVARSVLRRRMM</sequence>
<dbReference type="EMBL" id="CAJVRM010000224">
    <property type="protein sequence ID" value="CAG8977559.1"/>
    <property type="molecule type" value="Genomic_DNA"/>
</dbReference>
<dbReference type="Proteomes" id="UP000701801">
    <property type="component" value="Unassembled WGS sequence"/>
</dbReference>
<comment type="caution">
    <text evidence="2">The sequence shown here is derived from an EMBL/GenBank/DDBJ whole genome shotgun (WGS) entry which is preliminary data.</text>
</comment>